<dbReference type="Pfam" id="PF00963">
    <property type="entry name" value="Cohesin"/>
    <property type="match status" value="1"/>
</dbReference>
<dbReference type="Gene3D" id="2.60.40.680">
    <property type="match status" value="1"/>
</dbReference>
<proteinExistence type="predicted"/>
<accession>A0A0G0X683</accession>
<dbReference type="InterPro" id="IPR008965">
    <property type="entry name" value="CBM2/CBM3_carb-bd_dom_sf"/>
</dbReference>
<protein>
    <recommendedName>
        <fullName evidence="6">Gram-positive cocci surface proteins LPxTG domain-containing protein</fullName>
    </recommendedName>
</protein>
<sequence length="233" mass="24314">MKTMIKFKLWHVLTLILLITGNLSLIALPALAQTASLSLSPASGTFNQGCTFSVEIKVDTGGNQTDGTDAILFYDPTRFTATDIRNGTVYQSYPQSNIFDSEGKIAIAGVASVSLPFQGVGTLATIDFKVTDTAPTGVSQIKFDFDPNDKEKTSDSNIVDRATTSDILSKVSSGSYTVGTGACSKAVKPVGGVTDTDKVAPTLPQSGAFENTLALAVVGSVLILIGILGLLLL</sequence>
<organism evidence="7 8">
    <name type="scientific">Candidatus Daviesbacteria bacterium GW2011_GWA2_40_9</name>
    <dbReference type="NCBI Taxonomy" id="1618424"/>
    <lineage>
        <taxon>Bacteria</taxon>
        <taxon>Candidatus Daviesiibacteriota</taxon>
    </lineage>
</organism>
<keyword evidence="4" id="KW-0472">Membrane</keyword>
<dbReference type="Proteomes" id="UP000034601">
    <property type="component" value="Unassembled WGS sequence"/>
</dbReference>
<dbReference type="GO" id="GO:0030246">
    <property type="term" value="F:carbohydrate binding"/>
    <property type="evidence" value="ECO:0007669"/>
    <property type="project" value="InterPro"/>
</dbReference>
<evidence type="ECO:0000256" key="5">
    <source>
        <dbReference type="SAM" id="SignalP"/>
    </source>
</evidence>
<evidence type="ECO:0000256" key="2">
    <source>
        <dbReference type="ARBA" id="ARBA00022525"/>
    </source>
</evidence>
<keyword evidence="5" id="KW-0732">Signal</keyword>
<evidence type="ECO:0000256" key="4">
    <source>
        <dbReference type="SAM" id="Phobius"/>
    </source>
</evidence>
<dbReference type="InterPro" id="IPR002102">
    <property type="entry name" value="Cohesin_dom"/>
</dbReference>
<dbReference type="AlphaFoldDB" id="A0A0G0X683"/>
<keyword evidence="1" id="KW-0134">Cell wall</keyword>
<reference evidence="7 8" key="1">
    <citation type="journal article" date="2015" name="Nature">
        <title>rRNA introns, odd ribosomes, and small enigmatic genomes across a large radiation of phyla.</title>
        <authorList>
            <person name="Brown C.T."/>
            <person name="Hug L.A."/>
            <person name="Thomas B.C."/>
            <person name="Sharon I."/>
            <person name="Castelle C.J."/>
            <person name="Singh A."/>
            <person name="Wilkins M.J."/>
            <person name="Williams K.H."/>
            <person name="Banfield J.F."/>
        </authorList>
    </citation>
    <scope>NUCLEOTIDE SEQUENCE [LARGE SCALE GENOMIC DNA]</scope>
</reference>
<keyword evidence="4" id="KW-1133">Transmembrane helix</keyword>
<evidence type="ECO:0000256" key="1">
    <source>
        <dbReference type="ARBA" id="ARBA00022512"/>
    </source>
</evidence>
<keyword evidence="3" id="KW-0572">Peptidoglycan-anchor</keyword>
<dbReference type="EMBL" id="LCAB01000007">
    <property type="protein sequence ID" value="KKR83132.1"/>
    <property type="molecule type" value="Genomic_DNA"/>
</dbReference>
<evidence type="ECO:0000256" key="3">
    <source>
        <dbReference type="ARBA" id="ARBA00023088"/>
    </source>
</evidence>
<feature type="transmembrane region" description="Helical" evidence="4">
    <location>
        <begin position="213"/>
        <end position="232"/>
    </location>
</feature>
<feature type="signal peptide" evidence="5">
    <location>
        <begin position="1"/>
        <end position="32"/>
    </location>
</feature>
<gene>
    <name evidence="7" type="ORF">UU29_C0007G0002</name>
</gene>
<feature type="chain" id="PRO_5002535232" description="Gram-positive cocci surface proteins LPxTG domain-containing protein" evidence="5">
    <location>
        <begin position="33"/>
        <end position="233"/>
    </location>
</feature>
<dbReference type="SUPFAM" id="SSF49384">
    <property type="entry name" value="Carbohydrate-binding domain"/>
    <property type="match status" value="1"/>
</dbReference>
<name>A0A0G0X683_9BACT</name>
<dbReference type="PROSITE" id="PS50847">
    <property type="entry name" value="GRAM_POS_ANCHORING"/>
    <property type="match status" value="1"/>
</dbReference>
<feature type="domain" description="Gram-positive cocci surface proteins LPxTG" evidence="6">
    <location>
        <begin position="203"/>
        <end position="233"/>
    </location>
</feature>
<keyword evidence="4" id="KW-0812">Transmembrane</keyword>
<evidence type="ECO:0000313" key="8">
    <source>
        <dbReference type="Proteomes" id="UP000034601"/>
    </source>
</evidence>
<evidence type="ECO:0000313" key="7">
    <source>
        <dbReference type="EMBL" id="KKR83132.1"/>
    </source>
</evidence>
<dbReference type="InterPro" id="IPR019931">
    <property type="entry name" value="LPXTG_anchor"/>
</dbReference>
<keyword evidence="2" id="KW-0964">Secreted</keyword>
<dbReference type="GO" id="GO:0000272">
    <property type="term" value="P:polysaccharide catabolic process"/>
    <property type="evidence" value="ECO:0007669"/>
    <property type="project" value="InterPro"/>
</dbReference>
<comment type="caution">
    <text evidence="7">The sequence shown here is derived from an EMBL/GenBank/DDBJ whole genome shotgun (WGS) entry which is preliminary data.</text>
</comment>
<evidence type="ECO:0000259" key="6">
    <source>
        <dbReference type="PROSITE" id="PS50847"/>
    </source>
</evidence>